<evidence type="ECO:0000313" key="3">
    <source>
        <dbReference type="Proteomes" id="UP000290218"/>
    </source>
</evidence>
<organism evidence="2 3">
    <name type="scientific">Oleiharenicola lentus</name>
    <dbReference type="NCBI Taxonomy" id="2508720"/>
    <lineage>
        <taxon>Bacteria</taxon>
        <taxon>Pseudomonadati</taxon>
        <taxon>Verrucomicrobiota</taxon>
        <taxon>Opitutia</taxon>
        <taxon>Opitutales</taxon>
        <taxon>Opitutaceae</taxon>
        <taxon>Oleiharenicola</taxon>
    </lineage>
</organism>
<gene>
    <name evidence="2" type="ORF">ESB00_05345</name>
</gene>
<keyword evidence="3" id="KW-1185">Reference proteome</keyword>
<dbReference type="EMBL" id="SDHX01000001">
    <property type="protein sequence ID" value="RXK55324.1"/>
    <property type="molecule type" value="Genomic_DNA"/>
</dbReference>
<feature type="region of interest" description="Disordered" evidence="1">
    <location>
        <begin position="52"/>
        <end position="116"/>
    </location>
</feature>
<proteinExistence type="predicted"/>
<protein>
    <submittedName>
        <fullName evidence="2">Uncharacterized protein</fullName>
    </submittedName>
</protein>
<evidence type="ECO:0000313" key="2">
    <source>
        <dbReference type="EMBL" id="RXK55324.1"/>
    </source>
</evidence>
<comment type="caution">
    <text evidence="2">The sequence shown here is derived from an EMBL/GenBank/DDBJ whole genome shotgun (WGS) entry which is preliminary data.</text>
</comment>
<sequence length="116" mass="12417">MTLSVFLILTFAALVLTSSGSFIHAIRHAMEGYEDEVGFHFGPTPATLFLSPAPTVPSTPFLPDNTERASPPSDVKPEGRKILGSKPPMLPVELQAEDLKSPPKHSNESPAQPGNI</sequence>
<dbReference type="Proteomes" id="UP000290218">
    <property type="component" value="Unassembled WGS sequence"/>
</dbReference>
<accession>A0A4Q1C8P7</accession>
<dbReference type="RefSeq" id="WP_129046688.1">
    <property type="nucleotide sequence ID" value="NZ_SDHX01000001.1"/>
</dbReference>
<name>A0A4Q1C8P7_9BACT</name>
<dbReference type="AlphaFoldDB" id="A0A4Q1C8P7"/>
<evidence type="ECO:0000256" key="1">
    <source>
        <dbReference type="SAM" id="MobiDB-lite"/>
    </source>
</evidence>
<feature type="compositionally biased region" description="Basic and acidic residues" evidence="1">
    <location>
        <begin position="97"/>
        <end position="107"/>
    </location>
</feature>
<reference evidence="2 3" key="1">
    <citation type="submission" date="2019-01" db="EMBL/GenBank/DDBJ databases">
        <title>Lacunisphaera sp. strain TWA-58.</title>
        <authorList>
            <person name="Chen W.-M."/>
        </authorList>
    </citation>
    <scope>NUCLEOTIDE SEQUENCE [LARGE SCALE GENOMIC DNA]</scope>
    <source>
        <strain evidence="2 3">TWA-58</strain>
    </source>
</reference>